<dbReference type="SUPFAM" id="SSF56112">
    <property type="entry name" value="Protein kinase-like (PK-like)"/>
    <property type="match status" value="1"/>
</dbReference>
<feature type="domain" description="Protein kinase" evidence="6">
    <location>
        <begin position="134"/>
        <end position="344"/>
    </location>
</feature>
<dbReference type="GO" id="GO:0004674">
    <property type="term" value="F:protein serine/threonine kinase activity"/>
    <property type="evidence" value="ECO:0007669"/>
    <property type="project" value="UniProtKB-KW"/>
</dbReference>
<dbReference type="GO" id="GO:0005886">
    <property type="term" value="C:plasma membrane"/>
    <property type="evidence" value="ECO:0007669"/>
    <property type="project" value="TreeGrafter"/>
</dbReference>
<evidence type="ECO:0000256" key="1">
    <source>
        <dbReference type="ARBA" id="ARBA00022527"/>
    </source>
</evidence>
<keyword evidence="5" id="KW-0067">ATP-binding</keyword>
<dbReference type="GO" id="GO:0004714">
    <property type="term" value="F:transmembrane receptor protein tyrosine kinase activity"/>
    <property type="evidence" value="ECO:0007669"/>
    <property type="project" value="InterPro"/>
</dbReference>
<dbReference type="SMART" id="SM00220">
    <property type="entry name" value="S_TKc"/>
    <property type="match status" value="1"/>
</dbReference>
<comment type="caution">
    <text evidence="7">The sequence shown here is derived from an EMBL/GenBank/DDBJ whole genome shotgun (WGS) entry which is preliminary data.</text>
</comment>
<gene>
    <name evidence="7" type="ORF">ZIOFF_021525</name>
</gene>
<dbReference type="PANTHER" id="PTHR27003:SF460">
    <property type="entry name" value="RECEPTOR-LIKE PROTEIN KINASE FERONIA"/>
    <property type="match status" value="1"/>
</dbReference>
<evidence type="ECO:0000256" key="3">
    <source>
        <dbReference type="ARBA" id="ARBA00022741"/>
    </source>
</evidence>
<dbReference type="PROSITE" id="PS50011">
    <property type="entry name" value="PROTEIN_KINASE_DOM"/>
    <property type="match status" value="1"/>
</dbReference>
<dbReference type="GO" id="GO:0005524">
    <property type="term" value="F:ATP binding"/>
    <property type="evidence" value="ECO:0007669"/>
    <property type="project" value="UniProtKB-KW"/>
</dbReference>
<evidence type="ECO:0000313" key="7">
    <source>
        <dbReference type="EMBL" id="KAG6518123.1"/>
    </source>
</evidence>
<evidence type="ECO:0000259" key="6">
    <source>
        <dbReference type="PROSITE" id="PS50011"/>
    </source>
</evidence>
<protein>
    <recommendedName>
        <fullName evidence="6">Protein kinase domain-containing protein</fullName>
    </recommendedName>
</protein>
<dbReference type="InterPro" id="IPR011009">
    <property type="entry name" value="Kinase-like_dom_sf"/>
</dbReference>
<dbReference type="InterPro" id="IPR000719">
    <property type="entry name" value="Prot_kinase_dom"/>
</dbReference>
<keyword evidence="8" id="KW-1185">Reference proteome</keyword>
<keyword evidence="1" id="KW-0723">Serine/threonine-protein kinase</keyword>
<dbReference type="AlphaFoldDB" id="A0A8J5H3Z7"/>
<dbReference type="GO" id="GO:0009506">
    <property type="term" value="C:plasmodesma"/>
    <property type="evidence" value="ECO:0007669"/>
    <property type="project" value="TreeGrafter"/>
</dbReference>
<name>A0A8J5H3Z7_ZINOF</name>
<dbReference type="Pfam" id="PF07714">
    <property type="entry name" value="PK_Tyr_Ser-Thr"/>
    <property type="match status" value="2"/>
</dbReference>
<evidence type="ECO:0000256" key="5">
    <source>
        <dbReference type="ARBA" id="ARBA00022840"/>
    </source>
</evidence>
<proteinExistence type="predicted"/>
<dbReference type="Gene3D" id="1.10.510.10">
    <property type="entry name" value="Transferase(Phosphotransferase) domain 1"/>
    <property type="match status" value="1"/>
</dbReference>
<dbReference type="Gene3D" id="3.30.200.20">
    <property type="entry name" value="Phosphorylase Kinase, domain 1"/>
    <property type="match status" value="1"/>
</dbReference>
<dbReference type="PROSITE" id="PS00108">
    <property type="entry name" value="PROTEIN_KINASE_ST"/>
    <property type="match status" value="1"/>
</dbReference>
<evidence type="ECO:0000256" key="2">
    <source>
        <dbReference type="ARBA" id="ARBA00022679"/>
    </source>
</evidence>
<keyword evidence="4" id="KW-0418">Kinase</keyword>
<dbReference type="EMBL" id="JACMSC010000006">
    <property type="protein sequence ID" value="KAG6518123.1"/>
    <property type="molecule type" value="Genomic_DNA"/>
</dbReference>
<dbReference type="Proteomes" id="UP000734854">
    <property type="component" value="Unassembled WGS sequence"/>
</dbReference>
<evidence type="ECO:0000256" key="4">
    <source>
        <dbReference type="ARBA" id="ARBA00022777"/>
    </source>
</evidence>
<dbReference type="FunFam" id="3.30.200.20:FF:000039">
    <property type="entry name" value="receptor-like protein kinase FERONIA"/>
    <property type="match status" value="1"/>
</dbReference>
<keyword evidence="2" id="KW-0808">Transferase</keyword>
<sequence length="415" mass="47070">MRACSLITRARARVWRREDKLTYNSRWGESLESRLEWIRVPEQEWIGRPDQEWVWRRSRGLTKKRSGDLTRMRCGDLARSGFGGLIRIGFWRLDQEWVWSDVLTKRGQELLGAMRFLMSLKLAIGGHEAATKDFDESLLLGVCGSGKVYLGEIKGMGMKVAVKHSNPRSDQGVHEFHSEIETLSKLRHIHLVSLIGYYQENSEMILVYDYMARGAKHTVIHRDVKTTNILLDENWVAKVSDFGLSKILPALDDTHICTMVKGSFGYLDPEYAWRHQFTEKSDIYSFGVVLFENDNLVDIIDPYLKGRMAPESFEKFTETAEKCVAGVGADRPSMGDALQNLEFAFRLQEHADAGGEITGGITENAVLTSMVESSTTSTVSKMIRGRSFASEALPYKRSHILSSHKSPMRANNSYS</sequence>
<evidence type="ECO:0000313" key="8">
    <source>
        <dbReference type="Proteomes" id="UP000734854"/>
    </source>
</evidence>
<dbReference type="PANTHER" id="PTHR27003">
    <property type="entry name" value="OS07G0166700 PROTEIN"/>
    <property type="match status" value="1"/>
</dbReference>
<keyword evidence="3" id="KW-0547">Nucleotide-binding</keyword>
<accession>A0A8J5H3Z7</accession>
<dbReference type="InterPro" id="IPR008271">
    <property type="entry name" value="Ser/Thr_kinase_AS"/>
</dbReference>
<dbReference type="InterPro" id="IPR045272">
    <property type="entry name" value="ANXUR1/2-like"/>
</dbReference>
<dbReference type="InterPro" id="IPR001245">
    <property type="entry name" value="Ser-Thr/Tyr_kinase_cat_dom"/>
</dbReference>
<organism evidence="7 8">
    <name type="scientific">Zingiber officinale</name>
    <name type="common">Ginger</name>
    <name type="synonym">Amomum zingiber</name>
    <dbReference type="NCBI Taxonomy" id="94328"/>
    <lineage>
        <taxon>Eukaryota</taxon>
        <taxon>Viridiplantae</taxon>
        <taxon>Streptophyta</taxon>
        <taxon>Embryophyta</taxon>
        <taxon>Tracheophyta</taxon>
        <taxon>Spermatophyta</taxon>
        <taxon>Magnoliopsida</taxon>
        <taxon>Liliopsida</taxon>
        <taxon>Zingiberales</taxon>
        <taxon>Zingiberaceae</taxon>
        <taxon>Zingiber</taxon>
    </lineage>
</organism>
<reference evidence="7 8" key="1">
    <citation type="submission" date="2020-08" db="EMBL/GenBank/DDBJ databases">
        <title>Plant Genome Project.</title>
        <authorList>
            <person name="Zhang R.-G."/>
        </authorList>
    </citation>
    <scope>NUCLEOTIDE SEQUENCE [LARGE SCALE GENOMIC DNA]</scope>
    <source>
        <tissue evidence="7">Rhizome</tissue>
    </source>
</reference>